<keyword evidence="1" id="KW-0812">Transmembrane</keyword>
<dbReference type="EMBL" id="JBHFNQ010000256">
    <property type="protein sequence ID" value="MFB2882047.1"/>
    <property type="molecule type" value="Genomic_DNA"/>
</dbReference>
<keyword evidence="1" id="KW-0472">Membrane</keyword>
<evidence type="ECO:0000256" key="1">
    <source>
        <dbReference type="SAM" id="Phobius"/>
    </source>
</evidence>
<dbReference type="RefSeq" id="WP_413275003.1">
    <property type="nucleotide sequence ID" value="NZ_JBHFNQ010000256.1"/>
</dbReference>
<name>A0ABV4XGW6_9CYAN</name>
<keyword evidence="3" id="KW-1185">Reference proteome</keyword>
<sequence>MKERSQIDRPYSPSVAIDTETSMKKPSFVIFLVISLGSLSSSASMVYWYTDFCQVYGFTRRNIRDQAVRGWGSTGNEIVTSGNCAFVPT</sequence>
<proteinExistence type="predicted"/>
<evidence type="ECO:0000313" key="3">
    <source>
        <dbReference type="Proteomes" id="UP001576774"/>
    </source>
</evidence>
<protein>
    <submittedName>
        <fullName evidence="2">Uncharacterized protein</fullName>
    </submittedName>
</protein>
<reference evidence="2 3" key="1">
    <citation type="submission" date="2024-09" db="EMBL/GenBank/DDBJ databases">
        <title>Floridaenema gen nov. (Aerosakkonemataceae, Aerosakkonematales ord. nov., Cyanobacteria) from benthic tropical and subtropical fresh waters, with the description of four new species.</title>
        <authorList>
            <person name="Moretto J.A."/>
            <person name="Berthold D.E."/>
            <person name="Lefler F.W."/>
            <person name="Huang I.-S."/>
            <person name="Laughinghouse H. IV."/>
        </authorList>
    </citation>
    <scope>NUCLEOTIDE SEQUENCE [LARGE SCALE GENOMIC DNA]</scope>
    <source>
        <strain evidence="2 3">BLCC-F46</strain>
    </source>
</reference>
<accession>A0ABV4XGW6</accession>
<keyword evidence="1" id="KW-1133">Transmembrane helix</keyword>
<organism evidence="2 3">
    <name type="scientific">Floridaenema aerugineum BLCC-F46</name>
    <dbReference type="NCBI Taxonomy" id="3153654"/>
    <lineage>
        <taxon>Bacteria</taxon>
        <taxon>Bacillati</taxon>
        <taxon>Cyanobacteriota</taxon>
        <taxon>Cyanophyceae</taxon>
        <taxon>Oscillatoriophycideae</taxon>
        <taxon>Aerosakkonematales</taxon>
        <taxon>Aerosakkonemataceae</taxon>
        <taxon>Floridanema</taxon>
        <taxon>Floridanema aerugineum</taxon>
    </lineage>
</organism>
<dbReference type="Proteomes" id="UP001576774">
    <property type="component" value="Unassembled WGS sequence"/>
</dbReference>
<evidence type="ECO:0000313" key="2">
    <source>
        <dbReference type="EMBL" id="MFB2882047.1"/>
    </source>
</evidence>
<gene>
    <name evidence="2" type="ORF">ACE1CC_34805</name>
</gene>
<comment type="caution">
    <text evidence="2">The sequence shown here is derived from an EMBL/GenBank/DDBJ whole genome shotgun (WGS) entry which is preliminary data.</text>
</comment>
<feature type="transmembrane region" description="Helical" evidence="1">
    <location>
        <begin position="28"/>
        <end position="49"/>
    </location>
</feature>